<dbReference type="InterPro" id="IPR011010">
    <property type="entry name" value="DNA_brk_join_enz"/>
</dbReference>
<organism evidence="6">
    <name type="scientific">marine sediment metagenome</name>
    <dbReference type="NCBI Taxonomy" id="412755"/>
    <lineage>
        <taxon>unclassified sequences</taxon>
        <taxon>metagenomes</taxon>
        <taxon>ecological metagenomes</taxon>
    </lineage>
</organism>
<comment type="caution">
    <text evidence="6">The sequence shown here is derived from an EMBL/GenBank/DDBJ whole genome shotgun (WGS) entry which is preliminary data.</text>
</comment>
<name>A0A0F9SK19_9ZZZZ</name>
<dbReference type="Gene3D" id="1.10.150.130">
    <property type="match status" value="1"/>
</dbReference>
<evidence type="ECO:0000256" key="1">
    <source>
        <dbReference type="ARBA" id="ARBA00022908"/>
    </source>
</evidence>
<protein>
    <recommendedName>
        <fullName evidence="7">Tyr recombinase domain-containing protein</fullName>
    </recommendedName>
</protein>
<accession>A0A0F9SK19</accession>
<evidence type="ECO:0000256" key="3">
    <source>
        <dbReference type="ARBA" id="ARBA00023172"/>
    </source>
</evidence>
<keyword evidence="3" id="KW-0233">DNA recombination</keyword>
<dbReference type="GO" id="GO:0015074">
    <property type="term" value="P:DNA integration"/>
    <property type="evidence" value="ECO:0007669"/>
    <property type="project" value="UniProtKB-KW"/>
</dbReference>
<dbReference type="Gene3D" id="1.10.443.10">
    <property type="entry name" value="Intergrase catalytic core"/>
    <property type="match status" value="1"/>
</dbReference>
<reference evidence="6" key="1">
    <citation type="journal article" date="2015" name="Nature">
        <title>Complex archaea that bridge the gap between prokaryotes and eukaryotes.</title>
        <authorList>
            <person name="Spang A."/>
            <person name="Saw J.H."/>
            <person name="Jorgensen S.L."/>
            <person name="Zaremba-Niedzwiedzka K."/>
            <person name="Martijn J."/>
            <person name="Lind A.E."/>
            <person name="van Eijk R."/>
            <person name="Schleper C."/>
            <person name="Guy L."/>
            <person name="Ettema T.J."/>
        </authorList>
    </citation>
    <scope>NUCLEOTIDE SEQUENCE</scope>
</reference>
<keyword evidence="1" id="KW-0229">DNA integration</keyword>
<dbReference type="AlphaFoldDB" id="A0A0F9SK19"/>
<dbReference type="PANTHER" id="PTHR30349">
    <property type="entry name" value="PHAGE INTEGRASE-RELATED"/>
    <property type="match status" value="1"/>
</dbReference>
<keyword evidence="2" id="KW-0238">DNA-binding</keyword>
<dbReference type="InterPro" id="IPR050090">
    <property type="entry name" value="Tyrosine_recombinase_XerCD"/>
</dbReference>
<dbReference type="GO" id="GO:0006310">
    <property type="term" value="P:DNA recombination"/>
    <property type="evidence" value="ECO:0007669"/>
    <property type="project" value="UniProtKB-KW"/>
</dbReference>
<dbReference type="Pfam" id="PF02899">
    <property type="entry name" value="Phage_int_SAM_1"/>
    <property type="match status" value="1"/>
</dbReference>
<dbReference type="Pfam" id="PF00589">
    <property type="entry name" value="Phage_integrase"/>
    <property type="match status" value="1"/>
</dbReference>
<dbReference type="InterPro" id="IPR002104">
    <property type="entry name" value="Integrase_catalytic"/>
</dbReference>
<dbReference type="SUPFAM" id="SSF56349">
    <property type="entry name" value="DNA breaking-rejoining enzymes"/>
    <property type="match status" value="1"/>
</dbReference>
<dbReference type="InterPro" id="IPR013762">
    <property type="entry name" value="Integrase-like_cat_sf"/>
</dbReference>
<dbReference type="InterPro" id="IPR044068">
    <property type="entry name" value="CB"/>
</dbReference>
<dbReference type="EMBL" id="LAZR01000475">
    <property type="protein sequence ID" value="KKN67409.1"/>
    <property type="molecule type" value="Genomic_DNA"/>
</dbReference>
<sequence>MPRSKQPFHPRATKLGSGKWVVDCRAWRNFLRSWGCPVRPEFWTEEAALHRVRELDAYYLMGGPPVLQERVSLTELRDLFLASRQADGLSWQTILKYQRETETFVGYAKTRGWRYVDQINTSQFTQFKVNQVALGLALRTVYLQCSIVRAFFSFAEQMGYVTTNPVKGAMPARSTEQANRSLTDEERTTIWEFGGIRSPVWRLMLATGCRRSELCKLASASFEFTAIPHPFVRLNGKGKVRNFPLSPGTVDLAHEFIAVAPTLRGPSAHPIAADSVWAPEYSNTLLGILPIALSGWWLADRGVMGLADDVVMHTLRHDFATSVVARSGVRAAQQLLGHADIRTTVQYDHTSDDILLAAVSEYGAFLSARKTANS</sequence>
<dbReference type="InterPro" id="IPR004107">
    <property type="entry name" value="Integrase_SAM-like_N"/>
</dbReference>
<dbReference type="PROSITE" id="PS51900">
    <property type="entry name" value="CB"/>
    <property type="match status" value="1"/>
</dbReference>
<dbReference type="GO" id="GO:0003677">
    <property type="term" value="F:DNA binding"/>
    <property type="evidence" value="ECO:0007669"/>
    <property type="project" value="UniProtKB-KW"/>
</dbReference>
<feature type="domain" description="Tyr recombinase" evidence="4">
    <location>
        <begin position="168"/>
        <end position="360"/>
    </location>
</feature>
<evidence type="ECO:0000259" key="5">
    <source>
        <dbReference type="PROSITE" id="PS51900"/>
    </source>
</evidence>
<evidence type="ECO:0000256" key="2">
    <source>
        <dbReference type="ARBA" id="ARBA00023125"/>
    </source>
</evidence>
<dbReference type="InterPro" id="IPR010998">
    <property type="entry name" value="Integrase_recombinase_N"/>
</dbReference>
<proteinExistence type="predicted"/>
<gene>
    <name evidence="6" type="ORF">LCGC14_0461520</name>
</gene>
<evidence type="ECO:0000259" key="4">
    <source>
        <dbReference type="PROSITE" id="PS51898"/>
    </source>
</evidence>
<dbReference type="PANTHER" id="PTHR30349:SF41">
    <property type="entry name" value="INTEGRASE_RECOMBINASE PROTEIN MJ0367-RELATED"/>
    <property type="match status" value="1"/>
</dbReference>
<evidence type="ECO:0000313" key="6">
    <source>
        <dbReference type="EMBL" id="KKN67409.1"/>
    </source>
</evidence>
<feature type="domain" description="Core-binding (CB)" evidence="5">
    <location>
        <begin position="71"/>
        <end position="156"/>
    </location>
</feature>
<evidence type="ECO:0008006" key="7">
    <source>
        <dbReference type="Google" id="ProtNLM"/>
    </source>
</evidence>
<dbReference type="PROSITE" id="PS51898">
    <property type="entry name" value="TYR_RECOMBINASE"/>
    <property type="match status" value="1"/>
</dbReference>